<keyword evidence="7 14" id="KW-0418">Kinase</keyword>
<accession>A0ABQ5X729</accession>
<comment type="catalytic activity">
    <reaction evidence="1">
        <text>ATP + protein L-histidine = ADP + protein N-phospho-L-histidine.</text>
        <dbReference type="EC" id="2.7.13.3"/>
    </reaction>
</comment>
<dbReference type="InterPro" id="IPR036890">
    <property type="entry name" value="HATPase_C_sf"/>
</dbReference>
<dbReference type="SUPFAM" id="SSF55874">
    <property type="entry name" value="ATPase domain of HSP90 chaperone/DNA topoisomerase II/histidine kinase"/>
    <property type="match status" value="1"/>
</dbReference>
<dbReference type="InterPro" id="IPR036097">
    <property type="entry name" value="HisK_dim/P_sf"/>
</dbReference>
<reference evidence="15" key="1">
    <citation type="journal article" date="2019" name="Int. J. Syst. Evol. Microbiol.">
        <title>The Global Catalogue of Microorganisms (GCM) 10K type strain sequencing project: providing services to taxonomists for standard genome sequencing and annotation.</title>
        <authorList>
            <consortium name="The Broad Institute Genomics Platform"/>
            <consortium name="The Broad Institute Genome Sequencing Center for Infectious Disease"/>
            <person name="Wu L."/>
            <person name="Ma J."/>
        </authorList>
    </citation>
    <scope>NUCLEOTIDE SEQUENCE [LARGE SCALE GENOMIC DNA]</scope>
    <source>
        <strain evidence="15">NBRC 111981</strain>
    </source>
</reference>
<evidence type="ECO:0000256" key="6">
    <source>
        <dbReference type="ARBA" id="ARBA00022692"/>
    </source>
</evidence>
<name>A0ABQ5X729_9GAMM</name>
<dbReference type="PROSITE" id="PS50109">
    <property type="entry name" value="HIS_KIN"/>
    <property type="match status" value="1"/>
</dbReference>
<keyword evidence="4" id="KW-0597">Phosphoprotein</keyword>
<dbReference type="SMART" id="SM00387">
    <property type="entry name" value="HATPase_c"/>
    <property type="match status" value="1"/>
</dbReference>
<dbReference type="RefSeq" id="WP_284330827.1">
    <property type="nucleotide sequence ID" value="NZ_BSOA01000006.1"/>
</dbReference>
<dbReference type="Pfam" id="PF00512">
    <property type="entry name" value="HisKA"/>
    <property type="match status" value="1"/>
</dbReference>
<comment type="caution">
    <text evidence="14">The sequence shown here is derived from an EMBL/GenBank/DDBJ whole genome shotgun (WGS) entry which is preliminary data.</text>
</comment>
<evidence type="ECO:0000256" key="4">
    <source>
        <dbReference type="ARBA" id="ARBA00022553"/>
    </source>
</evidence>
<sequence length="439" mass="47494">MQLSLWIIGSMLVIGSIATVASYYFAMQEAHALQDDTLKQIGAFATRIPAAVVKQNDLQRSQALSSETSVDIVPLQQDGAAGTCGATREITIPCGLGDGLHALYAHGGRWRVWVGSQPSGLRFAVAQPTALRDEIARDGSMRTLVPMLCLIAALIPLVAGVVRRMLQPVVQLAEALDRADERTVVELPTQGIPSEVAPFIASINRQFKRLRESIAQQRRFVADAAHELRSPLTALTLQAQNLDRLPMTPEMRERIDALRAGLSRGTRLVAQLLSLARLQQDAATASETVAVQELVHQVVDETYAYAESKQTDLGVEQLEALALHADRLALHAALRNLVDNAIRYTPEHGRVDLRAYRDGGWACIEVEDNGPGMRQEDLARACEPFFRAPGTTEIGSGLGLAIAADMARNLGGELSLHTTGSGLLVRLRLPCSDIAARAS</sequence>
<evidence type="ECO:0000259" key="12">
    <source>
        <dbReference type="PROSITE" id="PS50109"/>
    </source>
</evidence>
<dbReference type="Pfam" id="PF02518">
    <property type="entry name" value="HATPase_c"/>
    <property type="match status" value="1"/>
</dbReference>
<comment type="subcellular location">
    <subcellularLocation>
        <location evidence="2">Membrane</location>
        <topology evidence="2">Multi-pass membrane protein</topology>
    </subcellularLocation>
</comment>
<feature type="domain" description="Histidine kinase" evidence="12">
    <location>
        <begin position="223"/>
        <end position="433"/>
    </location>
</feature>
<keyword evidence="15" id="KW-1185">Reference proteome</keyword>
<dbReference type="InterPro" id="IPR003661">
    <property type="entry name" value="HisK_dim/P_dom"/>
</dbReference>
<organism evidence="14 15">
    <name type="scientific">Dyella flagellata</name>
    <dbReference type="NCBI Taxonomy" id="1867833"/>
    <lineage>
        <taxon>Bacteria</taxon>
        <taxon>Pseudomonadati</taxon>
        <taxon>Pseudomonadota</taxon>
        <taxon>Gammaproteobacteria</taxon>
        <taxon>Lysobacterales</taxon>
        <taxon>Rhodanobacteraceae</taxon>
        <taxon>Dyella</taxon>
    </lineage>
</organism>
<feature type="transmembrane region" description="Helical" evidence="11">
    <location>
        <begin position="144"/>
        <end position="162"/>
    </location>
</feature>
<dbReference type="PROSITE" id="PS50885">
    <property type="entry name" value="HAMP"/>
    <property type="match status" value="1"/>
</dbReference>
<dbReference type="PANTHER" id="PTHR45436:SF15">
    <property type="entry name" value="SENSOR HISTIDINE KINASE CUSS"/>
    <property type="match status" value="1"/>
</dbReference>
<gene>
    <name evidence="14" type="ORF">GCM10007898_09440</name>
</gene>
<dbReference type="CDD" id="cd00075">
    <property type="entry name" value="HATPase"/>
    <property type="match status" value="1"/>
</dbReference>
<dbReference type="CDD" id="cd00082">
    <property type="entry name" value="HisKA"/>
    <property type="match status" value="1"/>
</dbReference>
<keyword evidence="5" id="KW-0808">Transferase</keyword>
<dbReference type="InterPro" id="IPR050428">
    <property type="entry name" value="TCS_sensor_his_kinase"/>
</dbReference>
<dbReference type="InterPro" id="IPR004358">
    <property type="entry name" value="Sig_transdc_His_kin-like_C"/>
</dbReference>
<keyword evidence="10 11" id="KW-0472">Membrane</keyword>
<keyword evidence="9" id="KW-0902">Two-component regulatory system</keyword>
<dbReference type="Gene3D" id="3.30.565.10">
    <property type="entry name" value="Histidine kinase-like ATPase, C-terminal domain"/>
    <property type="match status" value="1"/>
</dbReference>
<evidence type="ECO:0000256" key="9">
    <source>
        <dbReference type="ARBA" id="ARBA00023012"/>
    </source>
</evidence>
<evidence type="ECO:0000256" key="10">
    <source>
        <dbReference type="ARBA" id="ARBA00023136"/>
    </source>
</evidence>
<keyword evidence="6 11" id="KW-0812">Transmembrane</keyword>
<evidence type="ECO:0000256" key="8">
    <source>
        <dbReference type="ARBA" id="ARBA00022989"/>
    </source>
</evidence>
<dbReference type="Gene3D" id="1.10.287.130">
    <property type="match status" value="1"/>
</dbReference>
<dbReference type="EC" id="2.7.13.3" evidence="3"/>
<dbReference type="Proteomes" id="UP001156627">
    <property type="component" value="Unassembled WGS sequence"/>
</dbReference>
<dbReference type="InterPro" id="IPR003660">
    <property type="entry name" value="HAMP_dom"/>
</dbReference>
<evidence type="ECO:0000256" key="11">
    <source>
        <dbReference type="SAM" id="Phobius"/>
    </source>
</evidence>
<feature type="domain" description="HAMP" evidence="13">
    <location>
        <begin position="163"/>
        <end position="215"/>
    </location>
</feature>
<evidence type="ECO:0000256" key="5">
    <source>
        <dbReference type="ARBA" id="ARBA00022679"/>
    </source>
</evidence>
<dbReference type="GO" id="GO:0016301">
    <property type="term" value="F:kinase activity"/>
    <property type="evidence" value="ECO:0007669"/>
    <property type="project" value="UniProtKB-KW"/>
</dbReference>
<protein>
    <recommendedName>
        <fullName evidence="3">histidine kinase</fullName>
        <ecNumber evidence="3">2.7.13.3</ecNumber>
    </recommendedName>
</protein>
<evidence type="ECO:0000259" key="13">
    <source>
        <dbReference type="PROSITE" id="PS50885"/>
    </source>
</evidence>
<proteinExistence type="predicted"/>
<dbReference type="SUPFAM" id="SSF47384">
    <property type="entry name" value="Homodimeric domain of signal transducing histidine kinase"/>
    <property type="match status" value="1"/>
</dbReference>
<evidence type="ECO:0000313" key="15">
    <source>
        <dbReference type="Proteomes" id="UP001156627"/>
    </source>
</evidence>
<dbReference type="EMBL" id="BSOA01000006">
    <property type="protein sequence ID" value="GLQ87378.1"/>
    <property type="molecule type" value="Genomic_DNA"/>
</dbReference>
<dbReference type="PANTHER" id="PTHR45436">
    <property type="entry name" value="SENSOR HISTIDINE KINASE YKOH"/>
    <property type="match status" value="1"/>
</dbReference>
<evidence type="ECO:0000256" key="3">
    <source>
        <dbReference type="ARBA" id="ARBA00012438"/>
    </source>
</evidence>
<evidence type="ECO:0000313" key="14">
    <source>
        <dbReference type="EMBL" id="GLQ87378.1"/>
    </source>
</evidence>
<dbReference type="SMART" id="SM00388">
    <property type="entry name" value="HisKA"/>
    <property type="match status" value="1"/>
</dbReference>
<evidence type="ECO:0000256" key="1">
    <source>
        <dbReference type="ARBA" id="ARBA00000085"/>
    </source>
</evidence>
<dbReference type="PRINTS" id="PR00344">
    <property type="entry name" value="BCTRLSENSOR"/>
</dbReference>
<keyword evidence="8 11" id="KW-1133">Transmembrane helix</keyword>
<feature type="transmembrane region" description="Helical" evidence="11">
    <location>
        <begin position="6"/>
        <end position="26"/>
    </location>
</feature>
<evidence type="ECO:0000256" key="7">
    <source>
        <dbReference type="ARBA" id="ARBA00022777"/>
    </source>
</evidence>
<dbReference type="InterPro" id="IPR005467">
    <property type="entry name" value="His_kinase_dom"/>
</dbReference>
<dbReference type="InterPro" id="IPR003594">
    <property type="entry name" value="HATPase_dom"/>
</dbReference>
<evidence type="ECO:0000256" key="2">
    <source>
        <dbReference type="ARBA" id="ARBA00004141"/>
    </source>
</evidence>